<keyword evidence="3 7" id="KW-0732">Signal</keyword>
<dbReference type="AlphaFoldDB" id="A0A2T9Y885"/>
<dbReference type="OrthoDB" id="416344at2759"/>
<keyword evidence="4" id="KW-0378">Hydrolase</keyword>
<keyword evidence="2" id="KW-0645">Protease</keyword>
<evidence type="ECO:0000313" key="10">
    <source>
        <dbReference type="Proteomes" id="UP000245383"/>
    </source>
</evidence>
<feature type="signal peptide" evidence="7">
    <location>
        <begin position="1"/>
        <end position="18"/>
    </location>
</feature>
<dbReference type="Pfam" id="PF07676">
    <property type="entry name" value="PD40"/>
    <property type="match status" value="1"/>
</dbReference>
<dbReference type="GO" id="GO:0006508">
    <property type="term" value="P:proteolysis"/>
    <property type="evidence" value="ECO:0007669"/>
    <property type="project" value="UniProtKB-KW"/>
</dbReference>
<dbReference type="EMBL" id="MBFR01000377">
    <property type="protein sequence ID" value="PVU88527.1"/>
    <property type="molecule type" value="Genomic_DNA"/>
</dbReference>
<dbReference type="GO" id="GO:0004252">
    <property type="term" value="F:serine-type endopeptidase activity"/>
    <property type="evidence" value="ECO:0007669"/>
    <property type="project" value="TreeGrafter"/>
</dbReference>
<dbReference type="InterPro" id="IPR011042">
    <property type="entry name" value="6-blade_b-propeller_TolB-like"/>
</dbReference>
<reference evidence="9 10" key="1">
    <citation type="journal article" date="2018" name="MBio">
        <title>Comparative Genomics Reveals the Core Gene Toolbox for the Fungus-Insect Symbiosis.</title>
        <authorList>
            <person name="Wang Y."/>
            <person name="Stata M."/>
            <person name="Wang W."/>
            <person name="Stajich J.E."/>
            <person name="White M.M."/>
            <person name="Moncalvo J.M."/>
        </authorList>
    </citation>
    <scope>NUCLEOTIDE SEQUENCE [LARGE SCALE GENOMIC DNA]</scope>
    <source>
        <strain evidence="9 10">SWE-8-4</strain>
    </source>
</reference>
<dbReference type="Gene3D" id="2.120.10.30">
    <property type="entry name" value="TolB, C-terminal domain"/>
    <property type="match status" value="2"/>
</dbReference>
<dbReference type="InterPro" id="IPR001375">
    <property type="entry name" value="Peptidase_S9_cat"/>
</dbReference>
<comment type="caution">
    <text evidence="9">The sequence shown here is derived from an EMBL/GenBank/DDBJ whole genome shotgun (WGS) entry which is preliminary data.</text>
</comment>
<evidence type="ECO:0000256" key="6">
    <source>
        <dbReference type="ARBA" id="ARBA00032829"/>
    </source>
</evidence>
<proteinExistence type="inferred from homology"/>
<feature type="domain" description="Peptidase S9 prolyl oligopeptidase catalytic" evidence="8">
    <location>
        <begin position="486"/>
        <end position="695"/>
    </location>
</feature>
<evidence type="ECO:0000256" key="7">
    <source>
        <dbReference type="SAM" id="SignalP"/>
    </source>
</evidence>
<evidence type="ECO:0000256" key="3">
    <source>
        <dbReference type="ARBA" id="ARBA00022729"/>
    </source>
</evidence>
<evidence type="ECO:0000259" key="8">
    <source>
        <dbReference type="Pfam" id="PF00326"/>
    </source>
</evidence>
<feature type="chain" id="PRO_5015762549" description="Dipeptidyl-peptidase V" evidence="7">
    <location>
        <begin position="19"/>
        <end position="703"/>
    </location>
</feature>
<dbReference type="InterPro" id="IPR011659">
    <property type="entry name" value="WD40"/>
</dbReference>
<dbReference type="Pfam" id="PF00326">
    <property type="entry name" value="Peptidase_S9"/>
    <property type="match status" value="1"/>
</dbReference>
<protein>
    <recommendedName>
        <fullName evidence="6">Dipeptidyl-peptidase V</fullName>
    </recommendedName>
</protein>
<accession>A0A2T9Y885</accession>
<evidence type="ECO:0000256" key="4">
    <source>
        <dbReference type="ARBA" id="ARBA00022801"/>
    </source>
</evidence>
<name>A0A2T9Y885_9FUNG</name>
<keyword evidence="10" id="KW-1185">Reference proteome</keyword>
<evidence type="ECO:0000313" key="9">
    <source>
        <dbReference type="EMBL" id="PVU88527.1"/>
    </source>
</evidence>
<evidence type="ECO:0000256" key="1">
    <source>
        <dbReference type="ARBA" id="ARBA00010040"/>
    </source>
</evidence>
<keyword evidence="5" id="KW-0720">Serine protease</keyword>
<dbReference type="Proteomes" id="UP000245383">
    <property type="component" value="Unassembled WGS sequence"/>
</dbReference>
<dbReference type="FunFam" id="3.40.50.1820:FF:000028">
    <property type="entry name" value="S9 family peptidase"/>
    <property type="match status" value="1"/>
</dbReference>
<dbReference type="InterPro" id="IPR029058">
    <property type="entry name" value="AB_hydrolase_fold"/>
</dbReference>
<sequence>MKVQSFALSFILPAFVLADALNPDVSALPKFSTVSRFTPDHLVQVDNISNMDLSPNKNWVVYTSKQYNKTSTKNSYTMKLINLKDNSVSSLIPKKVSNPISSPIWIDDNLVGFSSSEGDMSPNLFTISVSDKTVTQVTNFTGGISGVVYSAAANRIAFTASVYQGKNISESEVELENTLNAADSGVVYDSLFIRHWDTWKTKAREQLFTLPASIKNGKLVTSGQPVNLIAKYAGEWGLEPFDYSFSPDGKIIIFAAKIQGKEEAWQTEVGIFTAPVDGSDIPTRHNSNFKGAASSPAFLPDGKSVAWLQMATPGYESDINQVIMYDIATQKQNRLLPKFKYSPDSVTFSNNGRSLYFTIPTEKDNPLFKYNIASTELTRLTSDGTIFKAIEVSDDKVVFALSTFQYPNTIFTTDTTSNSDKTKLTVDNDDLSSLYFSPTDSFWFKGALDEKVQALVLYPYGFDKTKKYPVACIVHGGPQSSWNDGWSSRWNANIYANQGFVTIIINFHGGNAYGQEFTDSITNNWGTYPYEDIMKGMDVFLEKTSYTDSNKTVALGASYGGYMMNWLNGHTDRFRALVTHCGVFSTVSMAYSTEELFFNEHDLGNPFKSGQREMIDQHNPERFVNNWKTPNLIIHNAYDFRVPLTEGISAFTALQRQGIDSKFLYFPDENHWVLKPSNSLKWHHEVLGWIGKYTNVTTWTNSS</sequence>
<evidence type="ECO:0000256" key="5">
    <source>
        <dbReference type="ARBA" id="ARBA00022825"/>
    </source>
</evidence>
<comment type="similarity">
    <text evidence="1">Belongs to the peptidase S9C family.</text>
</comment>
<dbReference type="Gene3D" id="3.40.50.1820">
    <property type="entry name" value="alpha/beta hydrolase"/>
    <property type="match status" value="1"/>
</dbReference>
<dbReference type="STRING" id="133385.A0A2T9Y885"/>
<organism evidence="9 10">
    <name type="scientific">Smittium simulii</name>
    <dbReference type="NCBI Taxonomy" id="133385"/>
    <lineage>
        <taxon>Eukaryota</taxon>
        <taxon>Fungi</taxon>
        <taxon>Fungi incertae sedis</taxon>
        <taxon>Zoopagomycota</taxon>
        <taxon>Kickxellomycotina</taxon>
        <taxon>Harpellomycetes</taxon>
        <taxon>Harpellales</taxon>
        <taxon>Legeriomycetaceae</taxon>
        <taxon>Smittium</taxon>
    </lineage>
</organism>
<evidence type="ECO:0000256" key="2">
    <source>
        <dbReference type="ARBA" id="ARBA00022670"/>
    </source>
</evidence>
<dbReference type="SUPFAM" id="SSF82171">
    <property type="entry name" value="DPP6 N-terminal domain-like"/>
    <property type="match status" value="1"/>
</dbReference>
<dbReference type="PANTHER" id="PTHR42776:SF13">
    <property type="entry name" value="DIPEPTIDYL-PEPTIDASE 5"/>
    <property type="match status" value="1"/>
</dbReference>
<gene>
    <name evidence="9" type="ORF">BB561_005801</name>
</gene>
<dbReference type="SUPFAM" id="SSF53474">
    <property type="entry name" value="alpha/beta-Hydrolases"/>
    <property type="match status" value="1"/>
</dbReference>
<dbReference type="PANTHER" id="PTHR42776">
    <property type="entry name" value="SERINE PEPTIDASE S9 FAMILY MEMBER"/>
    <property type="match status" value="1"/>
</dbReference>